<evidence type="ECO:0000256" key="3">
    <source>
        <dbReference type="ARBA" id="ARBA00023163"/>
    </source>
</evidence>
<evidence type="ECO:0000256" key="4">
    <source>
        <dbReference type="PROSITE-ProRule" id="PRU00335"/>
    </source>
</evidence>
<dbReference type="STRING" id="568768.GCA_000406125_00531"/>
<protein>
    <submittedName>
        <fullName evidence="6">Transcriptional regulator</fullName>
    </submittedName>
</protein>
<name>A0A5B8IC37_9GAMM</name>
<dbReference type="Pfam" id="PF00440">
    <property type="entry name" value="TetR_N"/>
    <property type="match status" value="1"/>
</dbReference>
<dbReference type="AlphaFoldDB" id="A0A5B8IC37"/>
<dbReference type="RefSeq" id="WP_042868404.1">
    <property type="nucleotide sequence ID" value="NZ_CM001975.1"/>
</dbReference>
<keyword evidence="3" id="KW-0804">Transcription</keyword>
<accession>A0A5B8IC37</accession>
<dbReference type="PANTHER" id="PTHR47506:SF1">
    <property type="entry name" value="HTH-TYPE TRANSCRIPTIONAL REGULATOR YJDC"/>
    <property type="match status" value="1"/>
</dbReference>
<feature type="domain" description="HTH tetR-type" evidence="5">
    <location>
        <begin position="1"/>
        <end position="60"/>
    </location>
</feature>
<dbReference type="SUPFAM" id="SSF46689">
    <property type="entry name" value="Homeodomain-like"/>
    <property type="match status" value="1"/>
</dbReference>
<reference evidence="6 7" key="1">
    <citation type="journal article" date="2019" name="Environ. Microbiol.">
        <title>The phytopathogenic nature of Dickeya aquatica 174/2 and the dynamic early evolution of Dickeya pathogenicity.</title>
        <authorList>
            <person name="Duprey A."/>
            <person name="Taib N."/>
            <person name="Leonard S."/>
            <person name="Garin T."/>
            <person name="Flandrois J.P."/>
            <person name="Nasser W."/>
            <person name="Brochier-Armanet C."/>
            <person name="Reverchon S."/>
        </authorList>
    </citation>
    <scope>NUCLEOTIDE SEQUENCE [LARGE SCALE GENOMIC DNA]</scope>
    <source>
        <strain evidence="6 7">NCPPB 569</strain>
    </source>
</reference>
<dbReference type="Gene3D" id="1.10.357.10">
    <property type="entry name" value="Tetracycline Repressor, domain 2"/>
    <property type="match status" value="1"/>
</dbReference>
<evidence type="ECO:0000313" key="6">
    <source>
        <dbReference type="EMBL" id="QDX32062.1"/>
    </source>
</evidence>
<keyword evidence="1" id="KW-0805">Transcription regulation</keyword>
<dbReference type="Proteomes" id="UP000320591">
    <property type="component" value="Chromosome"/>
</dbReference>
<dbReference type="OrthoDB" id="6488705at2"/>
<dbReference type="InterPro" id="IPR001647">
    <property type="entry name" value="HTH_TetR"/>
</dbReference>
<gene>
    <name evidence="6" type="ORF">Dpoa569_0003417</name>
</gene>
<sequence>MQREEVLEQALALLEQRGFAGTTLEILADQLGISPAELQPFWPDREALLYDSLRYHSQQVNIWRQQVFVDEQLRPEQKLLVRYQRLQDAVSQYRFPGCLFIAACSAFPDPLHPIHQIAEQQKQASYQYTKALLEQLETDDTDMVALQLELILEGCLSKLLVKRQLSDVTVAKRLAEDVLRVAMCRKHGALA</sequence>
<dbReference type="PANTHER" id="PTHR47506">
    <property type="entry name" value="TRANSCRIPTIONAL REGULATORY PROTEIN"/>
    <property type="match status" value="1"/>
</dbReference>
<dbReference type="GO" id="GO:0003677">
    <property type="term" value="F:DNA binding"/>
    <property type="evidence" value="ECO:0007669"/>
    <property type="project" value="UniProtKB-UniRule"/>
</dbReference>
<dbReference type="InterPro" id="IPR009057">
    <property type="entry name" value="Homeodomain-like_sf"/>
</dbReference>
<keyword evidence="7" id="KW-1185">Reference proteome</keyword>
<organism evidence="6 7">
    <name type="scientific">Dickeya poaceiphila</name>
    <dbReference type="NCBI Taxonomy" id="568768"/>
    <lineage>
        <taxon>Bacteria</taxon>
        <taxon>Pseudomonadati</taxon>
        <taxon>Pseudomonadota</taxon>
        <taxon>Gammaproteobacteria</taxon>
        <taxon>Enterobacterales</taxon>
        <taxon>Pectobacteriaceae</taxon>
        <taxon>Dickeya</taxon>
    </lineage>
</organism>
<keyword evidence="2 4" id="KW-0238">DNA-binding</keyword>
<dbReference type="EMBL" id="CP042220">
    <property type="protein sequence ID" value="QDX32062.1"/>
    <property type="molecule type" value="Genomic_DNA"/>
</dbReference>
<proteinExistence type="predicted"/>
<evidence type="ECO:0000259" key="5">
    <source>
        <dbReference type="PROSITE" id="PS50977"/>
    </source>
</evidence>
<dbReference type="NCBIfam" id="NF047866">
    <property type="entry name" value="TF_DicD_YjdC"/>
    <property type="match status" value="1"/>
</dbReference>
<evidence type="ECO:0000256" key="1">
    <source>
        <dbReference type="ARBA" id="ARBA00023015"/>
    </source>
</evidence>
<dbReference type="KEGG" id="dic:Dpoa569_0003417"/>
<dbReference type="PROSITE" id="PS50977">
    <property type="entry name" value="HTH_TETR_2"/>
    <property type="match status" value="1"/>
</dbReference>
<evidence type="ECO:0000256" key="2">
    <source>
        <dbReference type="ARBA" id="ARBA00023125"/>
    </source>
</evidence>
<dbReference type="NCBIfam" id="NF008647">
    <property type="entry name" value="PRK11640.1"/>
    <property type="match status" value="1"/>
</dbReference>
<evidence type="ECO:0000313" key="7">
    <source>
        <dbReference type="Proteomes" id="UP000320591"/>
    </source>
</evidence>
<feature type="DNA-binding region" description="H-T-H motif" evidence="4">
    <location>
        <begin position="23"/>
        <end position="42"/>
    </location>
</feature>